<accession>A0ABR3JG39</accession>
<dbReference type="PANTHER" id="PTHR34587:SF2">
    <property type="entry name" value="G-PROTEIN COUPLED RECEPTORS FAMILY 1 PROFILE DOMAIN-CONTAINING PROTEIN"/>
    <property type="match status" value="1"/>
</dbReference>
<dbReference type="InterPro" id="IPR053216">
    <property type="entry name" value="Appressorial_penetr-assoc"/>
</dbReference>
<evidence type="ECO:0000256" key="2">
    <source>
        <dbReference type="SAM" id="SignalP"/>
    </source>
</evidence>
<sequence>MLSRPIYFALLALCIFSVSVDAVPSPQNGRGRGRGGQNRNANNRAAVNRNGNNRNAGNRVGNNANTNNRNAANANNRNANNRNANNRNANNRNANNRNANNANNRNANNVNANNANANNGQAGNNGNPQTSRTLDPRVIAQGFANNGQDQPTAGQVASLTSTNNFINFCLTAPNLPITNGRQVQTGSCNPAPIGMIPAVQRMPSSKFTFPRNLATLRANSAFTISMAVRNLETGNFVNAQQNYFSAPQQLNNQGTIRGHSHVVIERITSLEQTTPTDPRVFEFFKGLNGRANNGVLTADVPRGLPVGTYRLASINSAANHQPVIVPIAQHGSLDDMVYFTVTNDGRPAANAAVNNAAANNANANNNNNAAANRNNNANANNRNAANRNAANRNAANRNAANRNTGNRNAAAANRNTANRNAANQNANRNTANRQAANRNTGNRQAANRQTAATANRNRNTAARPAANANRRPRAA</sequence>
<reference evidence="4" key="1">
    <citation type="submission" date="2024-06" db="EMBL/GenBank/DDBJ databases">
        <title>Multi-omics analyses provide insights into the biosynthesis of the anticancer antibiotic pleurotin in Hohenbuehelia grisea.</title>
        <authorList>
            <person name="Weaver J.A."/>
            <person name="Alberti F."/>
        </authorList>
    </citation>
    <scope>NUCLEOTIDE SEQUENCE [LARGE SCALE GENOMIC DNA]</scope>
    <source>
        <strain evidence="4">T-177</strain>
    </source>
</reference>
<dbReference type="EMBL" id="JASNQZ010000007">
    <property type="protein sequence ID" value="KAL0954676.1"/>
    <property type="molecule type" value="Genomic_DNA"/>
</dbReference>
<feature type="region of interest" description="Disordered" evidence="1">
    <location>
        <begin position="360"/>
        <end position="475"/>
    </location>
</feature>
<gene>
    <name evidence="3" type="ORF">HGRIS_003625</name>
</gene>
<dbReference type="PANTHER" id="PTHR34587">
    <property type="entry name" value="VWFA DOMAIN-CONTAINING PROTEIN"/>
    <property type="match status" value="1"/>
</dbReference>
<organism evidence="3 4">
    <name type="scientific">Hohenbuehelia grisea</name>
    <dbReference type="NCBI Taxonomy" id="104357"/>
    <lineage>
        <taxon>Eukaryota</taxon>
        <taxon>Fungi</taxon>
        <taxon>Dikarya</taxon>
        <taxon>Basidiomycota</taxon>
        <taxon>Agaricomycotina</taxon>
        <taxon>Agaricomycetes</taxon>
        <taxon>Agaricomycetidae</taxon>
        <taxon>Agaricales</taxon>
        <taxon>Pleurotineae</taxon>
        <taxon>Pleurotaceae</taxon>
        <taxon>Hohenbuehelia</taxon>
    </lineage>
</organism>
<evidence type="ECO:0000313" key="3">
    <source>
        <dbReference type="EMBL" id="KAL0954676.1"/>
    </source>
</evidence>
<feature type="region of interest" description="Disordered" evidence="1">
    <location>
        <begin position="22"/>
        <end position="133"/>
    </location>
</feature>
<evidence type="ECO:0000313" key="4">
    <source>
        <dbReference type="Proteomes" id="UP001556367"/>
    </source>
</evidence>
<feature type="compositionally biased region" description="Low complexity" evidence="1">
    <location>
        <begin position="360"/>
        <end position="469"/>
    </location>
</feature>
<name>A0ABR3JG39_9AGAR</name>
<proteinExistence type="predicted"/>
<feature type="compositionally biased region" description="Low complexity" evidence="1">
    <location>
        <begin position="37"/>
        <end position="127"/>
    </location>
</feature>
<keyword evidence="2" id="KW-0732">Signal</keyword>
<feature type="signal peptide" evidence="2">
    <location>
        <begin position="1"/>
        <end position="22"/>
    </location>
</feature>
<dbReference type="Proteomes" id="UP001556367">
    <property type="component" value="Unassembled WGS sequence"/>
</dbReference>
<feature type="chain" id="PRO_5046185112" evidence="2">
    <location>
        <begin position="23"/>
        <end position="475"/>
    </location>
</feature>
<protein>
    <submittedName>
        <fullName evidence="3">Uncharacterized protein</fullName>
    </submittedName>
</protein>
<comment type="caution">
    <text evidence="3">The sequence shown here is derived from an EMBL/GenBank/DDBJ whole genome shotgun (WGS) entry which is preliminary data.</text>
</comment>
<evidence type="ECO:0000256" key="1">
    <source>
        <dbReference type="SAM" id="MobiDB-lite"/>
    </source>
</evidence>
<keyword evidence="4" id="KW-1185">Reference proteome</keyword>